<organism evidence="6 7">
    <name type="scientific">Brassica oleracea var. oleracea</name>
    <dbReference type="NCBI Taxonomy" id="109376"/>
    <lineage>
        <taxon>Eukaryota</taxon>
        <taxon>Viridiplantae</taxon>
        <taxon>Streptophyta</taxon>
        <taxon>Embryophyta</taxon>
        <taxon>Tracheophyta</taxon>
        <taxon>Spermatophyta</taxon>
        <taxon>Magnoliopsida</taxon>
        <taxon>eudicotyledons</taxon>
        <taxon>Gunneridae</taxon>
        <taxon>Pentapetalae</taxon>
        <taxon>rosids</taxon>
        <taxon>malvids</taxon>
        <taxon>Brassicales</taxon>
        <taxon>Brassicaceae</taxon>
        <taxon>Brassiceae</taxon>
        <taxon>Brassica</taxon>
    </lineage>
</organism>
<dbReference type="Pfam" id="PF01453">
    <property type="entry name" value="B_lectin"/>
    <property type="match status" value="1"/>
</dbReference>
<reference evidence="6" key="2">
    <citation type="submission" date="2015-03" db="UniProtKB">
        <authorList>
            <consortium name="EnsemblPlants"/>
        </authorList>
    </citation>
    <scope>IDENTIFICATION</scope>
</reference>
<feature type="signal peptide" evidence="4">
    <location>
        <begin position="1"/>
        <end position="24"/>
    </location>
</feature>
<keyword evidence="7" id="KW-1185">Reference proteome</keyword>
<keyword evidence="3" id="KW-0325">Glycoprotein</keyword>
<sequence length="220" mass="24449">MREMGIVLFPSLLLLSTSLTKGYAAITRASPLSLGQTLSSPGGTYELGFFSPNNSQNQYLGIWFKKLTPRVIVWVANREKPVTNLVANLTISINGSLILLDSSQNVVWSTRTPSTSNKCHAKLLDTRVPNVLWQDLCELPCFSFMTLKLQTCLISGVDHLGSHYLRRRSSRLSLSPASIISSVIISGAAHIHRHHHHFNHLLFHSVIELSVFAICVKSQF</sequence>
<evidence type="ECO:0000256" key="1">
    <source>
        <dbReference type="ARBA" id="ARBA00022729"/>
    </source>
</evidence>
<accession>A0A0D3BDE2</accession>
<dbReference type="Gramene" id="Bo3g085420.1">
    <property type="protein sequence ID" value="Bo3g085420.1"/>
    <property type="gene ID" value="Bo3g085420"/>
</dbReference>
<dbReference type="STRING" id="109376.A0A0D3BDE2"/>
<dbReference type="HOGENOM" id="CLU_1257635_0_0_1"/>
<evidence type="ECO:0000259" key="5">
    <source>
        <dbReference type="PROSITE" id="PS50927"/>
    </source>
</evidence>
<feature type="chain" id="PRO_5002258429" description="Bulb-type lectin domain-containing protein" evidence="4">
    <location>
        <begin position="25"/>
        <end position="220"/>
    </location>
</feature>
<dbReference type="SMART" id="SM00108">
    <property type="entry name" value="B_lectin"/>
    <property type="match status" value="1"/>
</dbReference>
<protein>
    <recommendedName>
        <fullName evidence="5">Bulb-type lectin domain-containing protein</fullName>
    </recommendedName>
</protein>
<dbReference type="PANTHER" id="PTHR32444">
    <property type="entry name" value="BULB-TYPE LECTIN DOMAIN-CONTAINING PROTEIN"/>
    <property type="match status" value="1"/>
</dbReference>
<dbReference type="PANTHER" id="PTHR32444:SF235">
    <property type="entry name" value="OS01G0783900 PROTEIN"/>
    <property type="match status" value="1"/>
</dbReference>
<dbReference type="EnsemblPlants" id="Bo3g085420.1">
    <property type="protein sequence ID" value="Bo3g085420.1"/>
    <property type="gene ID" value="Bo3g085420"/>
</dbReference>
<keyword evidence="2" id="KW-1015">Disulfide bond</keyword>
<dbReference type="InterPro" id="IPR036426">
    <property type="entry name" value="Bulb-type_lectin_dom_sf"/>
</dbReference>
<dbReference type="Proteomes" id="UP000032141">
    <property type="component" value="Chromosome C3"/>
</dbReference>
<dbReference type="AlphaFoldDB" id="A0A0D3BDE2"/>
<dbReference type="Gene3D" id="2.90.10.10">
    <property type="entry name" value="Bulb-type lectin domain"/>
    <property type="match status" value="1"/>
</dbReference>
<proteinExistence type="predicted"/>
<evidence type="ECO:0000256" key="2">
    <source>
        <dbReference type="ARBA" id="ARBA00023157"/>
    </source>
</evidence>
<reference evidence="6 7" key="1">
    <citation type="journal article" date="2014" name="Genome Biol.">
        <title>Transcriptome and methylome profiling reveals relics of genome dominance in the mesopolyploid Brassica oleracea.</title>
        <authorList>
            <person name="Parkin I.A."/>
            <person name="Koh C."/>
            <person name="Tang H."/>
            <person name="Robinson S.J."/>
            <person name="Kagale S."/>
            <person name="Clarke W.E."/>
            <person name="Town C.D."/>
            <person name="Nixon J."/>
            <person name="Krishnakumar V."/>
            <person name="Bidwell S.L."/>
            <person name="Denoeud F."/>
            <person name="Belcram H."/>
            <person name="Links M.G."/>
            <person name="Just J."/>
            <person name="Clarke C."/>
            <person name="Bender T."/>
            <person name="Huebert T."/>
            <person name="Mason A.S."/>
            <person name="Pires J.C."/>
            <person name="Barker G."/>
            <person name="Moore J."/>
            <person name="Walley P.G."/>
            <person name="Manoli S."/>
            <person name="Batley J."/>
            <person name="Edwards D."/>
            <person name="Nelson M.N."/>
            <person name="Wang X."/>
            <person name="Paterson A.H."/>
            <person name="King G."/>
            <person name="Bancroft I."/>
            <person name="Chalhoub B."/>
            <person name="Sharpe A.G."/>
        </authorList>
    </citation>
    <scope>NUCLEOTIDE SEQUENCE</scope>
    <source>
        <strain evidence="6 7">cv. TO1000</strain>
    </source>
</reference>
<dbReference type="SUPFAM" id="SSF51110">
    <property type="entry name" value="alpha-D-mannose-specific plant lectins"/>
    <property type="match status" value="1"/>
</dbReference>
<feature type="domain" description="Bulb-type lectin" evidence="5">
    <location>
        <begin position="23"/>
        <end position="146"/>
    </location>
</feature>
<evidence type="ECO:0000313" key="6">
    <source>
        <dbReference type="EnsemblPlants" id="Bo3g085420.1"/>
    </source>
</evidence>
<keyword evidence="1 4" id="KW-0732">Signal</keyword>
<evidence type="ECO:0000256" key="3">
    <source>
        <dbReference type="ARBA" id="ARBA00023180"/>
    </source>
</evidence>
<dbReference type="InterPro" id="IPR001480">
    <property type="entry name" value="Bulb-type_lectin_dom"/>
</dbReference>
<evidence type="ECO:0000313" key="7">
    <source>
        <dbReference type="Proteomes" id="UP000032141"/>
    </source>
</evidence>
<dbReference type="CDD" id="cd00028">
    <property type="entry name" value="B_lectin"/>
    <property type="match status" value="1"/>
</dbReference>
<evidence type="ECO:0000256" key="4">
    <source>
        <dbReference type="SAM" id="SignalP"/>
    </source>
</evidence>
<name>A0A0D3BDE2_BRAOL</name>
<dbReference type="PROSITE" id="PS50927">
    <property type="entry name" value="BULB_LECTIN"/>
    <property type="match status" value="1"/>
</dbReference>